<proteinExistence type="predicted"/>
<dbReference type="EMBL" id="CATOUU010000686">
    <property type="protein sequence ID" value="CAI9940957.1"/>
    <property type="molecule type" value="Genomic_DNA"/>
</dbReference>
<reference evidence="2 3" key="2">
    <citation type="submission" date="2024-07" db="EMBL/GenBank/DDBJ databases">
        <authorList>
            <person name="Akdeniz Z."/>
        </authorList>
    </citation>
    <scope>NUCLEOTIDE SEQUENCE [LARGE SCALE GENOMIC DNA]</scope>
</reference>
<evidence type="ECO:0000313" key="1">
    <source>
        <dbReference type="EMBL" id="CAI9940957.1"/>
    </source>
</evidence>
<reference evidence="1" key="1">
    <citation type="submission" date="2023-06" db="EMBL/GenBank/DDBJ databases">
        <authorList>
            <person name="Kurt Z."/>
        </authorList>
    </citation>
    <scope>NUCLEOTIDE SEQUENCE</scope>
</reference>
<sequence>MGLYNTQLNFRLCWFSRASNHLNLFLYNPHTLRYNPTIINKQKLASKVCSFIQKGAFRTSQCSILLCLYWVSHFSQSWAAPTGQVRSILSVSKCLQPKLSPRLSYYHNKLFCKILTTLLTVKTNQIPLHIMDLLAKDTQLNKCIHYLFQAELLKRKINWNNGIVEESIRHLFQDVCLYYRLLSPVAALGIFKLYGNITEQELQQREQEIIVEYKICDVESIMKDIEKQVELTDSQILTLSSTKYDIENNIIIIQDFALYSLKFMDQLANTCHCQQNNGSMF</sequence>
<name>A0AA86PMI5_9EUKA</name>
<organism evidence="1">
    <name type="scientific">Hexamita inflata</name>
    <dbReference type="NCBI Taxonomy" id="28002"/>
    <lineage>
        <taxon>Eukaryota</taxon>
        <taxon>Metamonada</taxon>
        <taxon>Diplomonadida</taxon>
        <taxon>Hexamitidae</taxon>
        <taxon>Hexamitinae</taxon>
        <taxon>Hexamita</taxon>
    </lineage>
</organism>
<accession>A0AA86PMI5</accession>
<protein>
    <submittedName>
        <fullName evidence="2">Hypothetical_protein</fullName>
    </submittedName>
</protein>
<keyword evidence="3" id="KW-1185">Reference proteome</keyword>
<dbReference type="EMBL" id="CAXDID020000255">
    <property type="protein sequence ID" value="CAL6065416.1"/>
    <property type="molecule type" value="Genomic_DNA"/>
</dbReference>
<comment type="caution">
    <text evidence="1">The sequence shown here is derived from an EMBL/GenBank/DDBJ whole genome shotgun (WGS) entry which is preliminary data.</text>
</comment>
<dbReference type="Proteomes" id="UP001642409">
    <property type="component" value="Unassembled WGS sequence"/>
</dbReference>
<gene>
    <name evidence="1" type="ORF">HINF_LOCUS28602</name>
    <name evidence="2" type="ORF">HINF_LOCUS51829</name>
</gene>
<evidence type="ECO:0000313" key="3">
    <source>
        <dbReference type="Proteomes" id="UP001642409"/>
    </source>
</evidence>
<dbReference type="AlphaFoldDB" id="A0AA86PMI5"/>
<evidence type="ECO:0000313" key="2">
    <source>
        <dbReference type="EMBL" id="CAL6065416.1"/>
    </source>
</evidence>